<keyword evidence="3" id="KW-0051">Antiviral defense</keyword>
<evidence type="ECO:0000313" key="8">
    <source>
        <dbReference type="EMBL" id="SMD31398.1"/>
    </source>
</evidence>
<name>A0A8G2FXT4_PICTO</name>
<dbReference type="NCBIfam" id="TIGR01877">
    <property type="entry name" value="cas_cas6"/>
    <property type="match status" value="1"/>
</dbReference>
<dbReference type="GO" id="GO:0016788">
    <property type="term" value="F:hydrolase activity, acting on ester bonds"/>
    <property type="evidence" value="ECO:0007669"/>
    <property type="project" value="InterPro"/>
</dbReference>
<evidence type="ECO:0000313" key="9">
    <source>
        <dbReference type="Proteomes" id="UP000192315"/>
    </source>
</evidence>
<evidence type="ECO:0000256" key="6">
    <source>
        <dbReference type="PIRSR" id="PIRSR005054-50"/>
    </source>
</evidence>
<proteinExistence type="inferred from homology"/>
<dbReference type="CDD" id="cd21140">
    <property type="entry name" value="Cas6_I-like"/>
    <property type="match status" value="1"/>
</dbReference>
<dbReference type="InterPro" id="IPR045747">
    <property type="entry name" value="CRISPR-assoc_prot_Cas6_N_sf"/>
</dbReference>
<evidence type="ECO:0000256" key="1">
    <source>
        <dbReference type="ARBA" id="ARBA00005937"/>
    </source>
</evidence>
<dbReference type="Gene3D" id="3.30.70.1890">
    <property type="match status" value="1"/>
</dbReference>
<dbReference type="InterPro" id="IPR049435">
    <property type="entry name" value="Cas_Cas6_C"/>
</dbReference>
<dbReference type="Proteomes" id="UP000192315">
    <property type="component" value="Unassembled WGS sequence"/>
</dbReference>
<comment type="similarity">
    <text evidence="1 4">Belongs to the CRISPR-associated protein Cas6/Cse3/CasE family.</text>
</comment>
<keyword evidence="9" id="KW-1185">Reference proteome</keyword>
<dbReference type="GO" id="GO:0003723">
    <property type="term" value="F:RNA binding"/>
    <property type="evidence" value="ECO:0007669"/>
    <property type="project" value="UniProtKB-KW"/>
</dbReference>
<evidence type="ECO:0000259" key="7">
    <source>
        <dbReference type="Pfam" id="PF01881"/>
    </source>
</evidence>
<evidence type="ECO:0000256" key="2">
    <source>
        <dbReference type="ARBA" id="ARBA00022884"/>
    </source>
</evidence>
<dbReference type="InterPro" id="IPR010156">
    <property type="entry name" value="CRISPR-assoc_prot_Cas6"/>
</dbReference>
<accession>A0A8G2FXT4</accession>
<evidence type="ECO:0000256" key="3">
    <source>
        <dbReference type="ARBA" id="ARBA00023118"/>
    </source>
</evidence>
<dbReference type="EMBL" id="FWYE01000004">
    <property type="protein sequence ID" value="SMD31398.1"/>
    <property type="molecule type" value="Genomic_DNA"/>
</dbReference>
<keyword evidence="2" id="KW-0694">RNA-binding</keyword>
<reference evidence="8 9" key="1">
    <citation type="submission" date="2017-04" db="EMBL/GenBank/DDBJ databases">
        <authorList>
            <person name="Varghese N."/>
            <person name="Submissions S."/>
        </authorList>
    </citation>
    <scope>NUCLEOTIDE SEQUENCE [LARGE SCALE GENOMIC DNA]</scope>
    <source>
        <strain evidence="8 9">DSM 9789</strain>
    </source>
</reference>
<protein>
    <recommendedName>
        <fullName evidence="4">CRISPR-associated endoribonuclease</fullName>
    </recommendedName>
</protein>
<comment type="function">
    <text evidence="4">CRISPR (clustered regularly interspaced short palindromic repeat), is an adaptive immune system that provides protection against mobile genetic elements (viruses, transposable elements and conjugative plasmids). CRISPR clusters contain sequences complementary to antecedent mobile elements and target invading nucleic acids. CRISPR clusters are transcribed and processed into CRISPR RNA (crRNA).</text>
</comment>
<dbReference type="Gene3D" id="3.30.70.1900">
    <property type="match status" value="1"/>
</dbReference>
<sequence>MRVRIVFEFKGELKLPIWYNNLIQAMIYSNISDQEKRDKLHEFGYLVGPKKIKLMTFSKLFGKYRIENKSIIFNSPVYFIFSSYDDDLVSDIAYNFLSNQKLYLNGTKIIVKDLIPSFFDYNIYKNRKHYIIEMLSPITVYTTLKNKKKIFFEPWSNDFENAVRKNIATKLKAINKYSDDFTFNISYNNMKNQKDEKIIYFKDTLIKAYNGIYTIRTEPEIMKLLFYSGIGSKNSEGFGCFKILGDKN</sequence>
<evidence type="ECO:0000256" key="5">
    <source>
        <dbReference type="PIRSR" id="PIRSR005054-1"/>
    </source>
</evidence>
<dbReference type="Pfam" id="PF01881">
    <property type="entry name" value="Cas_Cas6_C"/>
    <property type="match status" value="1"/>
</dbReference>
<dbReference type="PANTHER" id="PTHR36984:SF1">
    <property type="entry name" value="CRISPR-ASSOCIATED ENDORIBONUCLEASE CAS6 1"/>
    <property type="match status" value="1"/>
</dbReference>
<dbReference type="AlphaFoldDB" id="A0A8G2FXT4"/>
<dbReference type="RefSeq" id="WP_084273085.1">
    <property type="nucleotide sequence ID" value="NZ_FWYE01000004.1"/>
</dbReference>
<feature type="active site" description="Proton donor" evidence="6">
    <location>
        <position position="41"/>
    </location>
</feature>
<gene>
    <name evidence="8" type="ORF">SAMN02745355_1331</name>
</gene>
<organism evidence="8 9">
    <name type="scientific">Picrophilus torridus (strain ATCC 700027 / DSM 9790 / JCM 10055 / NBRC 100828 / KAW 2/3)</name>
    <dbReference type="NCBI Taxonomy" id="1122961"/>
    <lineage>
        <taxon>Archaea</taxon>
        <taxon>Methanobacteriati</taxon>
        <taxon>Thermoplasmatota</taxon>
        <taxon>Thermoplasmata</taxon>
        <taxon>Thermoplasmatales</taxon>
        <taxon>Picrophilaceae</taxon>
        <taxon>Picrophilus</taxon>
    </lineage>
</organism>
<comment type="caution">
    <text evidence="8">The sequence shown here is derived from an EMBL/GenBank/DDBJ whole genome shotgun (WGS) entry which is preliminary data.</text>
</comment>
<feature type="site" description="Transition state stabilizer" evidence="5">
    <location>
        <position position="53"/>
    </location>
</feature>
<dbReference type="PIRSF" id="PIRSF005054">
    <property type="entry name" value="PF1131"/>
    <property type="match status" value="1"/>
</dbReference>
<evidence type="ECO:0000256" key="4">
    <source>
        <dbReference type="PIRNR" id="PIRNR005054"/>
    </source>
</evidence>
<dbReference type="PANTHER" id="PTHR36984">
    <property type="entry name" value="CRISPR-ASSOCIATED ENDORIBONUCLEASE CAS6 1"/>
    <property type="match status" value="1"/>
</dbReference>
<feature type="domain" description="CRISPR associated protein Cas6 C-terminal" evidence="7">
    <location>
        <begin position="128"/>
        <end position="243"/>
    </location>
</feature>
<feature type="active site" description="Proton acceptor" evidence="6">
    <location>
        <position position="28"/>
    </location>
</feature>
<dbReference type="GO" id="GO:0051607">
    <property type="term" value="P:defense response to virus"/>
    <property type="evidence" value="ECO:0007669"/>
    <property type="project" value="UniProtKB-KW"/>
</dbReference>